<organism evidence="2">
    <name type="scientific">Tetraodon nigroviridis</name>
    <name type="common">Spotted green pufferfish</name>
    <name type="synonym">Chelonodon nigroviridis</name>
    <dbReference type="NCBI Taxonomy" id="99883"/>
    <lineage>
        <taxon>Eukaryota</taxon>
        <taxon>Metazoa</taxon>
        <taxon>Chordata</taxon>
        <taxon>Craniata</taxon>
        <taxon>Vertebrata</taxon>
        <taxon>Euteleostomi</taxon>
        <taxon>Actinopterygii</taxon>
        <taxon>Neopterygii</taxon>
        <taxon>Teleostei</taxon>
        <taxon>Neoteleostei</taxon>
        <taxon>Acanthomorphata</taxon>
        <taxon>Eupercaria</taxon>
        <taxon>Tetraodontiformes</taxon>
        <taxon>Tetradontoidea</taxon>
        <taxon>Tetraodontidae</taxon>
        <taxon>Tetraodon</taxon>
    </lineage>
</organism>
<reference evidence="2" key="1">
    <citation type="journal article" date="2004" name="Nature">
        <title>Genome duplication in the teleost fish Tetraodon nigroviridis reveals the early vertebrate proto-karyotype.</title>
        <authorList>
            <person name="Jaillon O."/>
            <person name="Aury J.-M."/>
            <person name="Brunet F."/>
            <person name="Petit J.-L."/>
            <person name="Stange-Thomann N."/>
            <person name="Mauceli E."/>
            <person name="Bouneau L."/>
            <person name="Fischer C."/>
            <person name="Ozouf-Costaz C."/>
            <person name="Bernot A."/>
            <person name="Nicaud S."/>
            <person name="Jaffe D."/>
            <person name="Fisher S."/>
            <person name="Lutfalla G."/>
            <person name="Dossat C."/>
            <person name="Segurens B."/>
            <person name="Dasilva C."/>
            <person name="Salanoubat M."/>
            <person name="Levy M."/>
            <person name="Boudet N."/>
            <person name="Castellano S."/>
            <person name="Anthouard V."/>
            <person name="Jubin C."/>
            <person name="Castelli V."/>
            <person name="Katinka M."/>
            <person name="Vacherie B."/>
            <person name="Biemont C."/>
            <person name="Skalli Z."/>
            <person name="Cattolico L."/>
            <person name="Poulain J."/>
            <person name="De Berardinis V."/>
            <person name="Cruaud C."/>
            <person name="Duprat S."/>
            <person name="Brottier P."/>
            <person name="Coutanceau J.-P."/>
            <person name="Gouzy J."/>
            <person name="Parra G."/>
            <person name="Lardier G."/>
            <person name="Chapple C."/>
            <person name="McKernan K.J."/>
            <person name="McEwan P."/>
            <person name="Bosak S."/>
            <person name="Kellis M."/>
            <person name="Volff J.-N."/>
            <person name="Guigo R."/>
            <person name="Zody M.C."/>
            <person name="Mesirov J."/>
            <person name="Lindblad-Toh K."/>
            <person name="Birren B."/>
            <person name="Nusbaum C."/>
            <person name="Kahn D."/>
            <person name="Robinson-Rechavi M."/>
            <person name="Laudet V."/>
            <person name="Schachter V."/>
            <person name="Quetier F."/>
            <person name="Saurin W."/>
            <person name="Scarpelli C."/>
            <person name="Wincker P."/>
            <person name="Lander E.S."/>
            <person name="Weissenbach J."/>
            <person name="Roest Crollius H."/>
        </authorList>
    </citation>
    <scope>NUCLEOTIDE SEQUENCE [LARGE SCALE GENOMIC DNA]</scope>
</reference>
<evidence type="ECO:0000256" key="1">
    <source>
        <dbReference type="SAM" id="MobiDB-lite"/>
    </source>
</evidence>
<evidence type="ECO:0000313" key="2">
    <source>
        <dbReference type="EMBL" id="CAG08716.1"/>
    </source>
</evidence>
<reference evidence="2" key="2">
    <citation type="submission" date="2004-02" db="EMBL/GenBank/DDBJ databases">
        <authorList>
            <consortium name="Genoscope"/>
            <consortium name="Whitehead Institute Centre for Genome Research"/>
        </authorList>
    </citation>
    <scope>NUCLEOTIDE SEQUENCE</scope>
</reference>
<proteinExistence type="predicted"/>
<dbReference type="EMBL" id="CAAE01015000">
    <property type="protein sequence ID" value="CAG08716.1"/>
    <property type="molecule type" value="Genomic_DNA"/>
</dbReference>
<dbReference type="AlphaFoldDB" id="Q4RSB6"/>
<name>Q4RSB6_TETNG</name>
<dbReference type="KEGG" id="tng:GSTEN00029770G001"/>
<feature type="region of interest" description="Disordered" evidence="1">
    <location>
        <begin position="26"/>
        <end position="58"/>
    </location>
</feature>
<sequence length="93" mass="9808">MSQTPAHAAARSRLASTLHVLRADGQDLASSSSYRSPVPKDTRDSPEDAASGRTSSCVNVGAYPCTFFAMRSINDVCSVTRGPSRDHPGIDAL</sequence>
<gene>
    <name evidence="2" type="ORF">GSTENG00029770001</name>
</gene>
<accession>Q4RSB6</accession>
<protein>
    <submittedName>
        <fullName evidence="2">(spotted green pufferfish) hypothetical protein</fullName>
    </submittedName>
</protein>
<comment type="caution">
    <text evidence="2">The sequence shown here is derived from an EMBL/GenBank/DDBJ whole genome shotgun (WGS) entry which is preliminary data.</text>
</comment>